<dbReference type="Pfam" id="PF03466">
    <property type="entry name" value="LysR_substrate"/>
    <property type="match status" value="1"/>
</dbReference>
<protein>
    <recommendedName>
        <fullName evidence="5">HTH lysR-type domain-containing protein</fullName>
    </recommendedName>
</protein>
<dbReference type="PROSITE" id="PS50931">
    <property type="entry name" value="HTH_LYSR"/>
    <property type="match status" value="1"/>
</dbReference>
<dbReference type="AlphaFoldDB" id="A0A222FLB9"/>
<dbReference type="OrthoDB" id="9815676at2"/>
<evidence type="ECO:0000259" key="5">
    <source>
        <dbReference type="PROSITE" id="PS50931"/>
    </source>
</evidence>
<keyword evidence="4" id="KW-0804">Transcription</keyword>
<evidence type="ECO:0000313" key="6">
    <source>
        <dbReference type="EMBL" id="ASP39171.1"/>
    </source>
</evidence>
<dbReference type="PANTHER" id="PTHR30537">
    <property type="entry name" value="HTH-TYPE TRANSCRIPTIONAL REGULATOR"/>
    <property type="match status" value="1"/>
</dbReference>
<dbReference type="GO" id="GO:0043565">
    <property type="term" value="F:sequence-specific DNA binding"/>
    <property type="evidence" value="ECO:0007669"/>
    <property type="project" value="TreeGrafter"/>
</dbReference>
<dbReference type="InterPro" id="IPR005119">
    <property type="entry name" value="LysR_subst-bd"/>
</dbReference>
<evidence type="ECO:0000256" key="2">
    <source>
        <dbReference type="ARBA" id="ARBA00023015"/>
    </source>
</evidence>
<dbReference type="Proteomes" id="UP000202440">
    <property type="component" value="Chromosome"/>
</dbReference>
<dbReference type="InterPro" id="IPR000847">
    <property type="entry name" value="LysR_HTH_N"/>
</dbReference>
<dbReference type="KEGG" id="bsan:CHH28_10990"/>
<organism evidence="6 7">
    <name type="scientific">Bacterioplanes sanyensis</name>
    <dbReference type="NCBI Taxonomy" id="1249553"/>
    <lineage>
        <taxon>Bacteria</taxon>
        <taxon>Pseudomonadati</taxon>
        <taxon>Pseudomonadota</taxon>
        <taxon>Gammaproteobacteria</taxon>
        <taxon>Oceanospirillales</taxon>
        <taxon>Oceanospirillaceae</taxon>
        <taxon>Bacterioplanes</taxon>
    </lineage>
</organism>
<dbReference type="InterPro" id="IPR058163">
    <property type="entry name" value="LysR-type_TF_proteobact-type"/>
</dbReference>
<feature type="domain" description="HTH lysR-type" evidence="5">
    <location>
        <begin position="2"/>
        <end position="59"/>
    </location>
</feature>
<dbReference type="GO" id="GO:0006351">
    <property type="term" value="P:DNA-templated transcription"/>
    <property type="evidence" value="ECO:0007669"/>
    <property type="project" value="TreeGrafter"/>
</dbReference>
<evidence type="ECO:0000256" key="1">
    <source>
        <dbReference type="ARBA" id="ARBA00009437"/>
    </source>
</evidence>
<keyword evidence="2" id="KW-0805">Transcription regulation</keyword>
<comment type="similarity">
    <text evidence="1">Belongs to the LysR transcriptional regulatory family.</text>
</comment>
<dbReference type="InterPro" id="IPR036388">
    <property type="entry name" value="WH-like_DNA-bd_sf"/>
</dbReference>
<dbReference type="RefSeq" id="WP_094060351.1">
    <property type="nucleotide sequence ID" value="NZ_CP022530.1"/>
</dbReference>
<evidence type="ECO:0000256" key="4">
    <source>
        <dbReference type="ARBA" id="ARBA00023163"/>
    </source>
</evidence>
<dbReference type="InterPro" id="IPR036390">
    <property type="entry name" value="WH_DNA-bd_sf"/>
</dbReference>
<name>A0A222FLB9_9GAMM</name>
<dbReference type="FunFam" id="1.10.10.10:FF:000001">
    <property type="entry name" value="LysR family transcriptional regulator"/>
    <property type="match status" value="1"/>
</dbReference>
<dbReference type="PANTHER" id="PTHR30537:SF5">
    <property type="entry name" value="HTH-TYPE TRANSCRIPTIONAL ACTIVATOR TTDR-RELATED"/>
    <property type="match status" value="1"/>
</dbReference>
<dbReference type="EMBL" id="CP022530">
    <property type="protein sequence ID" value="ASP39171.1"/>
    <property type="molecule type" value="Genomic_DNA"/>
</dbReference>
<proteinExistence type="inferred from homology"/>
<keyword evidence="3" id="KW-0238">DNA-binding</keyword>
<dbReference type="GO" id="GO:0003700">
    <property type="term" value="F:DNA-binding transcription factor activity"/>
    <property type="evidence" value="ECO:0007669"/>
    <property type="project" value="InterPro"/>
</dbReference>
<gene>
    <name evidence="6" type="ORF">CHH28_10990</name>
</gene>
<dbReference type="Pfam" id="PF00126">
    <property type="entry name" value="HTH_1"/>
    <property type="match status" value="1"/>
</dbReference>
<evidence type="ECO:0000313" key="7">
    <source>
        <dbReference type="Proteomes" id="UP000202440"/>
    </source>
</evidence>
<dbReference type="SUPFAM" id="SSF53850">
    <property type="entry name" value="Periplasmic binding protein-like II"/>
    <property type="match status" value="1"/>
</dbReference>
<evidence type="ECO:0000256" key="3">
    <source>
        <dbReference type="ARBA" id="ARBA00023125"/>
    </source>
</evidence>
<accession>A0A222FLB9</accession>
<dbReference type="SUPFAM" id="SSF46785">
    <property type="entry name" value="Winged helix' DNA-binding domain"/>
    <property type="match status" value="1"/>
</dbReference>
<dbReference type="Gene3D" id="3.40.190.290">
    <property type="match status" value="1"/>
</dbReference>
<reference evidence="6 7" key="1">
    <citation type="submission" date="2017-07" db="EMBL/GenBank/DDBJ databases">
        <title>Annotated genome sequence of Bacterioplanes sanyensis isolated from Red Sea.</title>
        <authorList>
            <person name="Rehman Z.U."/>
        </authorList>
    </citation>
    <scope>NUCLEOTIDE SEQUENCE [LARGE SCALE GENOMIC DNA]</scope>
    <source>
        <strain evidence="6 7">NV9</strain>
    </source>
</reference>
<dbReference type="CDD" id="cd08422">
    <property type="entry name" value="PBP2_CrgA_like"/>
    <property type="match status" value="1"/>
</dbReference>
<dbReference type="Gene3D" id="1.10.10.10">
    <property type="entry name" value="Winged helix-like DNA-binding domain superfamily/Winged helix DNA-binding domain"/>
    <property type="match status" value="1"/>
</dbReference>
<sequence>MFDLNQLAVFIRVVEEGGFTAAGRAMSMPKSRVSRMVADLEASIGARLLHRTTRQIHLTEVGQAYYQNCQQSIKDIFHTHEMIADREQDAHGVLRIAIPMIAGSGVMGHYLARYQTQYPDVRLEVVHTEGQVNLVEEGFDLGVFFGPVPDSSLVARTITMSDHVLCASPEYLARVGHPSHPCELNQLRCVKIGEGIQPEVYELQHSSSGEQCTVRVEPNIVINMVASAVNSIVHGAGIGQVPFFLAGEYLVQGKLVPLFEDWQLDQQAISLAYPTRQYLPKKVRKFIDFMVYEVEQLDASLQALPTPEQRLEVFQRWVNG</sequence>
<keyword evidence="7" id="KW-1185">Reference proteome</keyword>